<feature type="region of interest" description="Disordered" evidence="2">
    <location>
        <begin position="306"/>
        <end position="325"/>
    </location>
</feature>
<protein>
    <submittedName>
        <fullName evidence="3">Uncharacterized protein</fullName>
    </submittedName>
</protein>
<accession>A0AAE0WC80</accession>
<keyword evidence="4" id="KW-1185">Reference proteome</keyword>
<name>A0AAE0WC80_9BIVA</name>
<sequence>MYSSACRRGNKWRKVTGGARLATAWMRIRLLLFGLGELTVLVCRLDGHITTVVSAIKKPTSTAVSLTSNPNQVFLCMVGILLIMATANNNGNDDKDEKKDDNEPNVSEKLTPEEGREFEEFRKSMGIVGNFTKQMVKLAIDQLRPEFEKMAGTAAERALESKMVKVKELQDDLNQKEKDLQQLKMEKKILQAKFEKEKANNAKAQQSAGALDQKEKEIKRLESEIGSMKGKLRKKALELKKERERASVEEQKRIDVQANLQSEIDRLKKELDKVKGNLGQLRSAKNVSDEETKKLRDRERLLSLEIDGLKQQQQAQGKRTRKHTR</sequence>
<evidence type="ECO:0000256" key="1">
    <source>
        <dbReference type="SAM" id="Coils"/>
    </source>
</evidence>
<evidence type="ECO:0000256" key="2">
    <source>
        <dbReference type="SAM" id="MobiDB-lite"/>
    </source>
</evidence>
<dbReference type="EMBL" id="JAEAOA010001852">
    <property type="protein sequence ID" value="KAK3608040.1"/>
    <property type="molecule type" value="Genomic_DNA"/>
</dbReference>
<gene>
    <name evidence="3" type="ORF">CHS0354_031026</name>
</gene>
<evidence type="ECO:0000313" key="4">
    <source>
        <dbReference type="Proteomes" id="UP001195483"/>
    </source>
</evidence>
<reference evidence="3" key="2">
    <citation type="journal article" date="2021" name="Genome Biol. Evol.">
        <title>Developing a high-quality reference genome for a parasitic bivalve with doubly uniparental inheritance (Bivalvia: Unionida).</title>
        <authorList>
            <person name="Smith C.H."/>
        </authorList>
    </citation>
    <scope>NUCLEOTIDE SEQUENCE</scope>
    <source>
        <strain evidence="3">CHS0354</strain>
        <tissue evidence="3">Mantle</tissue>
    </source>
</reference>
<proteinExistence type="predicted"/>
<keyword evidence="1" id="KW-0175">Coiled coil</keyword>
<evidence type="ECO:0000313" key="3">
    <source>
        <dbReference type="EMBL" id="KAK3608040.1"/>
    </source>
</evidence>
<feature type="region of interest" description="Disordered" evidence="2">
    <location>
        <begin position="91"/>
        <end position="115"/>
    </location>
</feature>
<comment type="caution">
    <text evidence="3">The sequence shown here is derived from an EMBL/GenBank/DDBJ whole genome shotgun (WGS) entry which is preliminary data.</text>
</comment>
<reference evidence="3" key="3">
    <citation type="submission" date="2023-05" db="EMBL/GenBank/DDBJ databases">
        <authorList>
            <person name="Smith C.H."/>
        </authorList>
    </citation>
    <scope>NUCLEOTIDE SEQUENCE</scope>
    <source>
        <strain evidence="3">CHS0354</strain>
        <tissue evidence="3">Mantle</tissue>
    </source>
</reference>
<organism evidence="3 4">
    <name type="scientific">Potamilus streckersoni</name>
    <dbReference type="NCBI Taxonomy" id="2493646"/>
    <lineage>
        <taxon>Eukaryota</taxon>
        <taxon>Metazoa</taxon>
        <taxon>Spiralia</taxon>
        <taxon>Lophotrochozoa</taxon>
        <taxon>Mollusca</taxon>
        <taxon>Bivalvia</taxon>
        <taxon>Autobranchia</taxon>
        <taxon>Heteroconchia</taxon>
        <taxon>Palaeoheterodonta</taxon>
        <taxon>Unionida</taxon>
        <taxon>Unionoidea</taxon>
        <taxon>Unionidae</taxon>
        <taxon>Ambleminae</taxon>
        <taxon>Lampsilini</taxon>
        <taxon>Potamilus</taxon>
    </lineage>
</organism>
<feature type="coiled-coil region" evidence="1">
    <location>
        <begin position="159"/>
        <end position="284"/>
    </location>
</feature>
<reference evidence="3" key="1">
    <citation type="journal article" date="2021" name="Genome Biol. Evol.">
        <title>A High-Quality Reference Genome for a Parasitic Bivalve with Doubly Uniparental Inheritance (Bivalvia: Unionida).</title>
        <authorList>
            <person name="Smith C.H."/>
        </authorList>
    </citation>
    <scope>NUCLEOTIDE SEQUENCE</scope>
    <source>
        <strain evidence="3">CHS0354</strain>
    </source>
</reference>
<dbReference type="Proteomes" id="UP001195483">
    <property type="component" value="Unassembled WGS sequence"/>
</dbReference>
<dbReference type="AlphaFoldDB" id="A0AAE0WC80"/>
<feature type="compositionally biased region" description="Basic and acidic residues" evidence="2">
    <location>
        <begin position="92"/>
        <end position="102"/>
    </location>
</feature>